<accession>A0A0L8HVE8</accession>
<dbReference type="EMBL" id="KQ417216">
    <property type="protein sequence ID" value="KOF93171.1"/>
    <property type="molecule type" value="Genomic_DNA"/>
</dbReference>
<protein>
    <submittedName>
        <fullName evidence="1">Uncharacterized protein</fullName>
    </submittedName>
</protein>
<gene>
    <name evidence="1" type="ORF">OCBIM_22004943mg</name>
</gene>
<dbReference type="AlphaFoldDB" id="A0A0L8HVE8"/>
<organism evidence="1">
    <name type="scientific">Octopus bimaculoides</name>
    <name type="common">California two-spotted octopus</name>
    <dbReference type="NCBI Taxonomy" id="37653"/>
    <lineage>
        <taxon>Eukaryota</taxon>
        <taxon>Metazoa</taxon>
        <taxon>Spiralia</taxon>
        <taxon>Lophotrochozoa</taxon>
        <taxon>Mollusca</taxon>
        <taxon>Cephalopoda</taxon>
        <taxon>Coleoidea</taxon>
        <taxon>Octopodiformes</taxon>
        <taxon>Octopoda</taxon>
        <taxon>Incirrata</taxon>
        <taxon>Octopodidae</taxon>
        <taxon>Octopus</taxon>
    </lineage>
</organism>
<evidence type="ECO:0000313" key="1">
    <source>
        <dbReference type="EMBL" id="KOF93171.1"/>
    </source>
</evidence>
<proteinExistence type="predicted"/>
<sequence length="63" mass="6776">MKTVENTFNTGINTDSVNTLNGDIIGLREAGTSCLHIKRNTRILGEYENSFNTGDVGSCVLVA</sequence>
<reference evidence="1" key="1">
    <citation type="submission" date="2015-07" db="EMBL/GenBank/DDBJ databases">
        <title>MeaNS - Measles Nucleotide Surveillance Program.</title>
        <authorList>
            <person name="Tran T."/>
            <person name="Druce J."/>
        </authorList>
    </citation>
    <scope>NUCLEOTIDE SEQUENCE</scope>
    <source>
        <strain evidence="1">UCB-OBI-ISO-001</strain>
        <tissue evidence="1">Gonad</tissue>
    </source>
</reference>
<name>A0A0L8HVE8_OCTBM</name>